<name>A0A1C5K7F0_9ACTN</name>
<keyword evidence="1" id="KW-0472">Membrane</keyword>
<dbReference type="EMBL" id="FMDM01000022">
    <property type="protein sequence ID" value="SCG78733.1"/>
    <property type="molecule type" value="Genomic_DNA"/>
</dbReference>
<proteinExistence type="predicted"/>
<dbReference type="Proteomes" id="UP000199360">
    <property type="component" value="Unassembled WGS sequence"/>
</dbReference>
<gene>
    <name evidence="2" type="ORF">GA0070213_12260</name>
</gene>
<dbReference type="GO" id="GO:0047355">
    <property type="term" value="F:CDP-glycerol glycerophosphotransferase activity"/>
    <property type="evidence" value="ECO:0007669"/>
    <property type="project" value="InterPro"/>
</dbReference>
<dbReference type="AlphaFoldDB" id="A0A1C5K7F0"/>
<dbReference type="InterPro" id="IPR007554">
    <property type="entry name" value="Glycerophosphate_synth"/>
</dbReference>
<evidence type="ECO:0000256" key="1">
    <source>
        <dbReference type="SAM" id="Phobius"/>
    </source>
</evidence>
<evidence type="ECO:0000313" key="2">
    <source>
        <dbReference type="EMBL" id="SCG78733.1"/>
    </source>
</evidence>
<keyword evidence="1" id="KW-1133">Transmembrane helix</keyword>
<organism evidence="2 3">
    <name type="scientific">Micromonospora humi</name>
    <dbReference type="NCBI Taxonomy" id="745366"/>
    <lineage>
        <taxon>Bacteria</taxon>
        <taxon>Bacillati</taxon>
        <taxon>Actinomycetota</taxon>
        <taxon>Actinomycetes</taxon>
        <taxon>Micromonosporales</taxon>
        <taxon>Micromonosporaceae</taxon>
        <taxon>Micromonospora</taxon>
    </lineage>
</organism>
<feature type="transmembrane region" description="Helical" evidence="1">
    <location>
        <begin position="177"/>
        <end position="200"/>
    </location>
</feature>
<reference evidence="3" key="1">
    <citation type="submission" date="2016-06" db="EMBL/GenBank/DDBJ databases">
        <authorList>
            <person name="Varghese N."/>
            <person name="Submissions Spin"/>
        </authorList>
    </citation>
    <scope>NUCLEOTIDE SEQUENCE [LARGE SCALE GENOMIC DNA]</scope>
    <source>
        <strain evidence="3">DSM 45647</strain>
    </source>
</reference>
<sequence length="582" mass="61591">MFSRVRSQQGLAAVAAMFLGYGVMILAGALGLVIPYAIAAVVVLGGELALATRYADTAQLVAKAGVGLTFRRLVRDLSVVLLVIAAVRPGVLGTVAVLLLPAALWTVAVGTTAVTKSIEGRVDPPAYTRNIDLGALRRVPAPPVWARRLAGLRLPLLNVLLVPAAVVAAAVDRVAPVVVTGAVTLVAGLVTAAVLALALLRGRGATPGVLPAVHDWLAREKPEVALYFAGPAKDVYQANMWLAPMEATGRRAVVLVRAADAFHQLADTRLPVICVPAGVDFMNLDLRSLRVALYAANVGANIHLLREPGVKHVFVGHGDSDKAASVNPYSKVYDEVWVAGPAGRERYARAGVGVLDRDIVEVGRPQLAGVHTFGSGAADHLFTVLYAPTWEGWLDDDPYHTSLVVMGERIVSGLLAAGNLRVIYKPHPLTGTRSPKARAAHERVVARIRAAGGETDPTSLDGAAHLVVTGRTPSLFDCFNVTDLLVSDVSSVVSDFVQSERPYVVANPAGLPEDEFRRQFPTARAAYLLSADGGELAKILAVTRAGDDPMAEARRELKEYLLGPAGSNPMDRFRDEIGRLCG</sequence>
<feature type="transmembrane region" description="Helical" evidence="1">
    <location>
        <begin position="77"/>
        <end position="100"/>
    </location>
</feature>
<feature type="transmembrane region" description="Helical" evidence="1">
    <location>
        <begin position="154"/>
        <end position="171"/>
    </location>
</feature>
<accession>A0A1C5K7F0</accession>
<protein>
    <submittedName>
        <fullName evidence="2">CDP-Glycerol:Poly(Glycerophosphate) glycerophosphotransferase</fullName>
    </submittedName>
</protein>
<dbReference type="Pfam" id="PF04464">
    <property type="entry name" value="Glyphos_transf"/>
    <property type="match status" value="1"/>
</dbReference>
<dbReference type="Gene3D" id="3.40.50.12580">
    <property type="match status" value="1"/>
</dbReference>
<keyword evidence="3" id="KW-1185">Reference proteome</keyword>
<dbReference type="RefSeq" id="WP_091071752.1">
    <property type="nucleotide sequence ID" value="NZ_FMDM01000022.1"/>
</dbReference>
<keyword evidence="1" id="KW-0812">Transmembrane</keyword>
<evidence type="ECO:0000313" key="3">
    <source>
        <dbReference type="Proteomes" id="UP000199360"/>
    </source>
</evidence>
<dbReference type="OrthoDB" id="7806295at2"/>
<dbReference type="STRING" id="745366.GA0070213_12260"/>
<keyword evidence="2" id="KW-0808">Transferase</keyword>
<feature type="transmembrane region" description="Helical" evidence="1">
    <location>
        <begin position="12"/>
        <end position="38"/>
    </location>
</feature>
<dbReference type="InterPro" id="IPR043148">
    <property type="entry name" value="TagF_C"/>
</dbReference>
<dbReference type="GO" id="GO:0016020">
    <property type="term" value="C:membrane"/>
    <property type="evidence" value="ECO:0007669"/>
    <property type="project" value="InterPro"/>
</dbReference>